<feature type="binding site" evidence="9">
    <location>
        <position position="164"/>
    </location>
    <ligand>
        <name>Zn(2+)</name>
        <dbReference type="ChEBI" id="CHEBI:29105"/>
        <note>catalytic</note>
    </ligand>
</feature>
<feature type="binding site" evidence="9">
    <location>
        <position position="157"/>
    </location>
    <ligand>
        <name>Zn(2+)</name>
        <dbReference type="ChEBI" id="CHEBI:29105"/>
        <note>catalytic</note>
    </ligand>
</feature>
<feature type="active site" description="Proton donor/acceptor" evidence="9">
    <location>
        <position position="224"/>
    </location>
</feature>
<keyword evidence="5 9" id="KW-0862">Zinc</keyword>
<keyword evidence="8 10" id="KW-0961">Cell wall biogenesis/degradation</keyword>
<keyword evidence="3 9" id="KW-0479">Metal-binding</keyword>
<evidence type="ECO:0000256" key="8">
    <source>
        <dbReference type="ARBA" id="ARBA00023316"/>
    </source>
</evidence>
<comment type="function">
    <text evidence="9 10">Catalyzes hydrolysis of the D-alanyl-D-alanine dipeptide.</text>
</comment>
<feature type="site" description="Transition state stabilizer" evidence="9">
    <location>
        <position position="113"/>
    </location>
</feature>
<evidence type="ECO:0000256" key="11">
    <source>
        <dbReference type="SAM" id="SignalP"/>
    </source>
</evidence>
<dbReference type="PIRSF" id="PIRSF026671">
    <property type="entry name" value="AA_dipeptidase"/>
    <property type="match status" value="1"/>
</dbReference>
<evidence type="ECO:0000256" key="3">
    <source>
        <dbReference type="ARBA" id="ARBA00022723"/>
    </source>
</evidence>
<evidence type="ECO:0000256" key="1">
    <source>
        <dbReference type="ARBA" id="ARBA00001362"/>
    </source>
</evidence>
<keyword evidence="7 9" id="KW-0482">Metalloprotease</keyword>
<evidence type="ECO:0000256" key="5">
    <source>
        <dbReference type="ARBA" id="ARBA00022833"/>
    </source>
</evidence>
<evidence type="ECO:0000256" key="2">
    <source>
        <dbReference type="ARBA" id="ARBA00022670"/>
    </source>
</evidence>
<dbReference type="PANTHER" id="PTHR43126:SF1">
    <property type="entry name" value="D-ALANYL-D-ALANINE DIPEPTIDASE"/>
    <property type="match status" value="1"/>
</dbReference>
<keyword evidence="2 9" id="KW-0645">Protease</keyword>
<keyword evidence="6 9" id="KW-0224">Dipeptidase</keyword>
<dbReference type="PANTHER" id="PTHR43126">
    <property type="entry name" value="D-ALANYL-D-ALANINE DIPEPTIDASE"/>
    <property type="match status" value="1"/>
</dbReference>
<dbReference type="Proteomes" id="UP001605261">
    <property type="component" value="Unassembled WGS sequence"/>
</dbReference>
<protein>
    <recommendedName>
        <fullName evidence="9 10">D-alanyl-D-alanine dipeptidase</fullName>
        <shortName evidence="9 10">D-Ala-D-Ala dipeptidase</shortName>
        <ecNumber evidence="9 10">3.4.13.22</ecNumber>
    </recommendedName>
</protein>
<keyword evidence="13" id="KW-1185">Reference proteome</keyword>
<dbReference type="EMBL" id="JBHGCJ010000014">
    <property type="protein sequence ID" value="MFG6110860.1"/>
    <property type="molecule type" value="Genomic_DNA"/>
</dbReference>
<keyword evidence="4 9" id="KW-0378">Hydrolase</keyword>
<gene>
    <name evidence="9" type="primary">ddpX</name>
    <name evidence="12" type="ORF">ACEU0G_000741</name>
</gene>
<dbReference type="Gene3D" id="3.30.1380.10">
    <property type="match status" value="1"/>
</dbReference>
<dbReference type="SUPFAM" id="SSF55166">
    <property type="entry name" value="Hedgehog/DD-peptidase"/>
    <property type="match status" value="1"/>
</dbReference>
<keyword evidence="11" id="KW-0732">Signal</keyword>
<comment type="similarity">
    <text evidence="9 10">Belongs to the peptidase M15D family.</text>
</comment>
<dbReference type="RefSeq" id="WP_394164338.1">
    <property type="nucleotide sequence ID" value="NZ_JBHGCJ010000014.1"/>
</dbReference>
<reference evidence="12 13" key="1">
    <citation type="submission" date="2024-09" db="EMBL/GenBank/DDBJ databases">
        <authorList>
            <consortium name="All-Russian atlas of soil microorganisms"/>
            <consortium name="as a basis for the search for new antimicrobial producers and enzymes with unique properties"/>
            <person name="Sokolova E.A."/>
            <person name="Voronina E.N."/>
        </authorList>
    </citation>
    <scope>NUCLEOTIDE SEQUENCE [LARGE SCALE GENOMIC DNA]</scope>
    <source>
        <strain evidence="12 13">AF-22b-331.1</strain>
    </source>
</reference>
<evidence type="ECO:0000256" key="9">
    <source>
        <dbReference type="HAMAP-Rule" id="MF_01924"/>
    </source>
</evidence>
<comment type="cofactor">
    <cofactor evidence="9">
        <name>Zn(2+)</name>
        <dbReference type="ChEBI" id="CHEBI:29105"/>
    </cofactor>
    <text evidence="9">Binds 1 zinc ion per subunit.</text>
</comment>
<evidence type="ECO:0000313" key="13">
    <source>
        <dbReference type="Proteomes" id="UP001605261"/>
    </source>
</evidence>
<evidence type="ECO:0000313" key="12">
    <source>
        <dbReference type="EMBL" id="MFG6110860.1"/>
    </source>
</evidence>
<dbReference type="EC" id="3.4.13.22" evidence="9 10"/>
<dbReference type="InterPro" id="IPR000755">
    <property type="entry name" value="A_A_dipeptidase"/>
</dbReference>
<organism evidence="12 13">
    <name type="scientific">Stenotrophomonas nematodicola</name>
    <dbReference type="NCBI Taxonomy" id="2656746"/>
    <lineage>
        <taxon>Bacteria</taxon>
        <taxon>Pseudomonadati</taxon>
        <taxon>Pseudomonadota</taxon>
        <taxon>Gammaproteobacteria</taxon>
        <taxon>Lysobacterales</taxon>
        <taxon>Lysobacteraceae</taxon>
        <taxon>Stenotrophomonas</taxon>
    </lineage>
</organism>
<comment type="caution">
    <text evidence="12">The sequence shown here is derived from an EMBL/GenBank/DDBJ whole genome shotgun (WGS) entry which is preliminary data.</text>
</comment>
<dbReference type="Pfam" id="PF01427">
    <property type="entry name" value="Peptidase_M15"/>
    <property type="match status" value="1"/>
</dbReference>
<evidence type="ECO:0000256" key="10">
    <source>
        <dbReference type="PIRNR" id="PIRNR026671"/>
    </source>
</evidence>
<feature type="chain" id="PRO_5047109944" description="D-alanyl-D-alanine dipeptidase" evidence="11">
    <location>
        <begin position="30"/>
        <end position="245"/>
    </location>
</feature>
<comment type="catalytic activity">
    <reaction evidence="1 9 10">
        <text>D-alanyl-D-alanine + H2O = 2 D-alanine</text>
        <dbReference type="Rhea" id="RHEA:20661"/>
        <dbReference type="ChEBI" id="CHEBI:15377"/>
        <dbReference type="ChEBI" id="CHEBI:57416"/>
        <dbReference type="ChEBI" id="CHEBI:57822"/>
        <dbReference type="EC" id="3.4.13.22"/>
    </reaction>
</comment>
<dbReference type="CDD" id="cd14817">
    <property type="entry name" value="D-Ala-D-Ala_dipeptidase_VanX"/>
    <property type="match status" value="1"/>
</dbReference>
<feature type="binding site" evidence="9">
    <location>
        <position position="227"/>
    </location>
    <ligand>
        <name>Zn(2+)</name>
        <dbReference type="ChEBI" id="CHEBI:29105"/>
        <note>catalytic</note>
    </ligand>
</feature>
<evidence type="ECO:0000256" key="7">
    <source>
        <dbReference type="ARBA" id="ARBA00023049"/>
    </source>
</evidence>
<accession>A0ABW7D132</accession>
<evidence type="ECO:0000256" key="4">
    <source>
        <dbReference type="ARBA" id="ARBA00022801"/>
    </source>
</evidence>
<evidence type="ECO:0000256" key="6">
    <source>
        <dbReference type="ARBA" id="ARBA00022997"/>
    </source>
</evidence>
<sequence length="245" mass="26335">MTTRTCSSPASAIARSAVALLLLAGVASAQPGTVTVSPARDAAAAGLVDIRTLAPDIALDMRYAGADNFTGRRVPGYDAPTCYLLAPAATALAAVEAELHADGYALRVFDCYRPVQAVRAFVAWAHDPTEQSRKALHYPGLDKPALLDGYIAETSGHSRAATVDLTLLDCRSGPCVALDMGTEFDFFGPRAHTDAADISAVQRANRQQLRAAMERHGFANYPLEWWHYTLRPEPDPHTAYDVPVR</sequence>
<name>A0ABW7D132_9GAMM</name>
<proteinExistence type="inferred from homology"/>
<feature type="signal peptide" evidence="11">
    <location>
        <begin position="1"/>
        <end position="29"/>
    </location>
</feature>
<dbReference type="InterPro" id="IPR009045">
    <property type="entry name" value="Zn_M74/Hedgehog-like"/>
</dbReference>
<dbReference type="HAMAP" id="MF_01924">
    <property type="entry name" value="A_A_dipeptidase"/>
    <property type="match status" value="1"/>
</dbReference>